<dbReference type="InterPro" id="IPR001313">
    <property type="entry name" value="Pumilio_RNA-bd_rpt"/>
</dbReference>
<feature type="compositionally biased region" description="Basic and acidic residues" evidence="4">
    <location>
        <begin position="1"/>
        <end position="10"/>
    </location>
</feature>
<evidence type="ECO:0000256" key="2">
    <source>
        <dbReference type="ARBA" id="ARBA00022845"/>
    </source>
</evidence>
<dbReference type="GO" id="GO:0003729">
    <property type="term" value="F:mRNA binding"/>
    <property type="evidence" value="ECO:0007669"/>
    <property type="project" value="TreeGrafter"/>
</dbReference>
<feature type="repeat" description="Pumilio" evidence="3">
    <location>
        <begin position="455"/>
        <end position="490"/>
    </location>
</feature>
<dbReference type="Gene3D" id="1.25.10.10">
    <property type="entry name" value="Leucine-rich Repeat Variant"/>
    <property type="match status" value="1"/>
</dbReference>
<dbReference type="Proteomes" id="UP001417504">
    <property type="component" value="Unassembled WGS sequence"/>
</dbReference>
<reference evidence="6 7" key="1">
    <citation type="submission" date="2024-01" db="EMBL/GenBank/DDBJ databases">
        <title>Genome assemblies of Stephania.</title>
        <authorList>
            <person name="Yang L."/>
        </authorList>
    </citation>
    <scope>NUCLEOTIDE SEQUENCE [LARGE SCALE GENOMIC DNA]</scope>
    <source>
        <strain evidence="6">QJT</strain>
        <tissue evidence="6">Leaf</tissue>
    </source>
</reference>
<dbReference type="PROSITE" id="PS50303">
    <property type="entry name" value="PUM_HD"/>
    <property type="match status" value="1"/>
</dbReference>
<comment type="caution">
    <text evidence="6">The sequence shown here is derived from an EMBL/GenBank/DDBJ whole genome shotgun (WGS) entry which is preliminary data.</text>
</comment>
<dbReference type="PANTHER" id="PTHR12537:SF13">
    <property type="entry name" value="PUMILIO HOMOLOGY DOMAIN FAMILY MEMBER 4"/>
    <property type="match status" value="1"/>
</dbReference>
<evidence type="ECO:0000259" key="5">
    <source>
        <dbReference type="PROSITE" id="PS50303"/>
    </source>
</evidence>
<feature type="region of interest" description="Disordered" evidence="4">
    <location>
        <begin position="1"/>
        <end position="60"/>
    </location>
</feature>
<protein>
    <recommendedName>
        <fullName evidence="5">PUM-HD domain-containing protein</fullName>
    </recommendedName>
</protein>
<name>A0AAP0ESG8_9MAGN</name>
<organism evidence="6 7">
    <name type="scientific">Stephania japonica</name>
    <dbReference type="NCBI Taxonomy" id="461633"/>
    <lineage>
        <taxon>Eukaryota</taxon>
        <taxon>Viridiplantae</taxon>
        <taxon>Streptophyta</taxon>
        <taxon>Embryophyta</taxon>
        <taxon>Tracheophyta</taxon>
        <taxon>Spermatophyta</taxon>
        <taxon>Magnoliopsida</taxon>
        <taxon>Ranunculales</taxon>
        <taxon>Menispermaceae</taxon>
        <taxon>Menispermoideae</taxon>
        <taxon>Cissampelideae</taxon>
        <taxon>Stephania</taxon>
    </lineage>
</organism>
<proteinExistence type="predicted"/>
<feature type="domain" description="PUM-HD" evidence="5">
    <location>
        <begin position="285"/>
        <end position="610"/>
    </location>
</feature>
<evidence type="ECO:0000313" key="6">
    <source>
        <dbReference type="EMBL" id="KAK9097207.1"/>
    </source>
</evidence>
<dbReference type="GO" id="GO:0005737">
    <property type="term" value="C:cytoplasm"/>
    <property type="evidence" value="ECO:0007669"/>
    <property type="project" value="TreeGrafter"/>
</dbReference>
<keyword evidence="7" id="KW-1185">Reference proteome</keyword>
<dbReference type="Pfam" id="PF00806">
    <property type="entry name" value="PUF"/>
    <property type="match status" value="4"/>
</dbReference>
<dbReference type="InterPro" id="IPR016024">
    <property type="entry name" value="ARM-type_fold"/>
</dbReference>
<evidence type="ECO:0000256" key="1">
    <source>
        <dbReference type="ARBA" id="ARBA00022737"/>
    </source>
</evidence>
<dbReference type="EMBL" id="JBBNAE010000009">
    <property type="protein sequence ID" value="KAK9097207.1"/>
    <property type="molecule type" value="Genomic_DNA"/>
</dbReference>
<dbReference type="InterPro" id="IPR011989">
    <property type="entry name" value="ARM-like"/>
</dbReference>
<feature type="compositionally biased region" description="Basic residues" evidence="4">
    <location>
        <begin position="40"/>
        <end position="58"/>
    </location>
</feature>
<dbReference type="PROSITE" id="PS50302">
    <property type="entry name" value="PUM"/>
    <property type="match status" value="3"/>
</dbReference>
<dbReference type="PANTHER" id="PTHR12537">
    <property type="entry name" value="RNA BINDING PROTEIN PUMILIO-RELATED"/>
    <property type="match status" value="1"/>
</dbReference>
<keyword evidence="1" id="KW-0677">Repeat</keyword>
<feature type="repeat" description="Pumilio" evidence="3">
    <location>
        <begin position="491"/>
        <end position="526"/>
    </location>
</feature>
<dbReference type="InterPro" id="IPR033133">
    <property type="entry name" value="PUM-HD"/>
</dbReference>
<dbReference type="AlphaFoldDB" id="A0AAP0ESG8"/>
<dbReference type="SMART" id="SM00025">
    <property type="entry name" value="Pumilio"/>
    <property type="match status" value="5"/>
</dbReference>
<evidence type="ECO:0000313" key="7">
    <source>
        <dbReference type="Proteomes" id="UP001417504"/>
    </source>
</evidence>
<accession>A0AAP0ESG8</accession>
<gene>
    <name evidence="6" type="ORF">Sjap_022704</name>
</gene>
<evidence type="ECO:0000256" key="3">
    <source>
        <dbReference type="PROSITE-ProRule" id="PRU00317"/>
    </source>
</evidence>
<dbReference type="GO" id="GO:0006417">
    <property type="term" value="P:regulation of translation"/>
    <property type="evidence" value="ECO:0007669"/>
    <property type="project" value="UniProtKB-KW"/>
</dbReference>
<sequence>MKKSQQRDVAGEMVNAEGREKGEKSKSWIREIGMWELKKKERNRNRKNKEKKKKKKRRIETTGRDEIGLQGESKSVFIEIWMSKSVLIKIDDRKGTTTTTTTTNNNSIDELTSMADQQLVISPNCSAAASTPTPAPAPASATLFDVDQLCKEISFLTTSNQILAGDMSRQIGIPTAIVMDRTFRAAGERNGPHRPGLVQQLLMQIKIRDEAFLTLALESARRPNLLPVPSLLLRLLESQTDLIDSQRLLDRLRLIADRTSSSMVISNGPNGNAALGYNVRNQPREGGNLNLNLSSHSRYQDQVLEEKLRGKVVRFAKDPRCSEVLKRMIKEGVSSRVIEVIFAELNDPDQLVHVSMDSNGKYIVGELLGVLDGEKFCHFFRLILGVLKNLCCNSNGSYVAHKLVDCVSEPNQVALIFVALNPPLIQLMQNAYATKVIALCLEKFPRESNRFFMERVLGNCEALAKDKHGCRMLQKCLECADQSRMPKLMNEIIKKAPYLSRDQYGNYVVQRAVDLNILNVPDWVAERLKGDFVSLSMHQCGSNVVEKVLKRASEEKWPDIFDAVARVVEKNYLALDSHMYGKRIVTCLTKMEKERRSYRLAAGLSELSNF</sequence>
<evidence type="ECO:0000256" key="4">
    <source>
        <dbReference type="SAM" id="MobiDB-lite"/>
    </source>
</evidence>
<keyword evidence="2" id="KW-0810">Translation regulation</keyword>
<feature type="repeat" description="Pumilio" evidence="3">
    <location>
        <begin position="527"/>
        <end position="562"/>
    </location>
</feature>
<dbReference type="SUPFAM" id="SSF48371">
    <property type="entry name" value="ARM repeat"/>
    <property type="match status" value="1"/>
</dbReference>
<feature type="compositionally biased region" description="Basic and acidic residues" evidence="4">
    <location>
        <begin position="17"/>
        <end position="29"/>
    </location>
</feature>